<proteinExistence type="predicted"/>
<evidence type="ECO:0000313" key="2">
    <source>
        <dbReference type="Proteomes" id="UP000028981"/>
    </source>
</evidence>
<dbReference type="EMBL" id="JQGC01000006">
    <property type="protein sequence ID" value="KFL31500.1"/>
    <property type="molecule type" value="Genomic_DNA"/>
</dbReference>
<accession>A0A087M3P7</accession>
<organism evidence="1 2">
    <name type="scientific">Devosia riboflavina</name>
    <dbReference type="NCBI Taxonomy" id="46914"/>
    <lineage>
        <taxon>Bacteria</taxon>
        <taxon>Pseudomonadati</taxon>
        <taxon>Pseudomonadota</taxon>
        <taxon>Alphaproteobacteria</taxon>
        <taxon>Hyphomicrobiales</taxon>
        <taxon>Devosiaceae</taxon>
        <taxon>Devosia</taxon>
    </lineage>
</organism>
<dbReference type="RefSeq" id="WP_035081345.1">
    <property type="nucleotide sequence ID" value="NZ_JQGC01000006.1"/>
</dbReference>
<sequence>MTDKYRDAKLLEHHIPDNSEGYVLPGRRSETALSNAPDDHFKELREAYGLRCIAMSVYSSRVHVFLNREQSSGDDDCVFGFGSTFNEAFQNALLEFDRFGLPCRPIMQSKGAEAGPLSEDILRRSAAIAMDKLNVAGLLHPTRPSSEKFVRDLAKAILDEAMIGEASTHCYPPSH</sequence>
<protein>
    <submittedName>
        <fullName evidence="1">Uncharacterized protein</fullName>
    </submittedName>
</protein>
<dbReference type="AlphaFoldDB" id="A0A087M3P7"/>
<gene>
    <name evidence="1" type="ORF">JP75_08165</name>
</gene>
<evidence type="ECO:0000313" key="1">
    <source>
        <dbReference type="EMBL" id="KFL31500.1"/>
    </source>
</evidence>
<comment type="caution">
    <text evidence="1">The sequence shown here is derived from an EMBL/GenBank/DDBJ whole genome shotgun (WGS) entry which is preliminary data.</text>
</comment>
<reference evidence="1 2" key="1">
    <citation type="submission" date="2014-08" db="EMBL/GenBank/DDBJ databases">
        <authorList>
            <person name="Hassan Y.I."/>
            <person name="Lepp D."/>
            <person name="Zhou T."/>
        </authorList>
    </citation>
    <scope>NUCLEOTIDE SEQUENCE [LARGE SCALE GENOMIC DNA]</scope>
    <source>
        <strain evidence="1 2">IFO13584</strain>
    </source>
</reference>
<dbReference type="STRING" id="46914.JP75_08165"/>
<name>A0A087M3P7_9HYPH</name>
<keyword evidence="2" id="KW-1185">Reference proteome</keyword>
<dbReference type="Proteomes" id="UP000028981">
    <property type="component" value="Unassembled WGS sequence"/>
</dbReference>